<sequence>MNAQTYESFDVRTDRRGVTTITLDVPGRPMNVFDGSVMKELNDIVRRLQTDLDCKAVVFRSGKESGFLAGADVNAIAAISSPVEAAKLIDEGQRLFNTIDWLTIPTIAVIHGPCLGGGLEWALACDYRIARDNSSTKIGLPEIKLGLIPGWGGTQRLPKLVGLKNALTMILKGTHLSAGEAYKIGLVDQAISPDDWDDAVDEFVEKILISPHSVRSGSKRPVIQRIIEATQVGRSMIIAATKRRIDSKSKQYPALGAALRSVRSSYGIRPKGFMTERNEFIDLLATPTCRHLLQLFFDRESARSLRTWTDQTSIIHEEPIRKVGIIGAGAMGAGIAQLVGYRGYDVVIKEINEAAAEAGRTRVNDLVNQLARHKKMNESTREQLLGRIRIVTEDEPLSDADLVIEAIVEKLDVKRSVFRALDRITTPETIFASNTSSLSVTDMATATQRGNLVAGLHFFNPVHKMELVEVVRAKETNDVTIARLVGFVRGLGKTPIVTADTPGFLVNRVLFPYLGEAVLMVAEGHSVANIDKEVRRFGMPMGPLELLDQVGLDVALHVSRSLESVLSGLCPVVDQLAIMVEDGLIGKKASAGFYWYLNGKKKGVSKISQSMRGAPDAGIGDQYEARFVNEGLTPVQRRLIYPMLAESIRAKQEGVVQENWAIDLAMVLGTGFAPHRGGPLHTVDSFSEHVVHANLNQLQEVFGDRFVPPRLLVDMAKQNLTFFPKSNPQSNDRAVSRG</sequence>
<evidence type="ECO:0000256" key="5">
    <source>
        <dbReference type="ARBA" id="ARBA00022832"/>
    </source>
</evidence>
<gene>
    <name evidence="16" type="primary">fadJ</name>
    <name evidence="16" type="ORF">CA13_03900</name>
</gene>
<keyword evidence="11" id="KW-0511">Multifunctional enzyme</keyword>
<keyword evidence="9" id="KW-0443">Lipid metabolism</keyword>
<dbReference type="Gene3D" id="1.10.1040.50">
    <property type="match status" value="1"/>
</dbReference>
<dbReference type="EC" id="4.2.1.17" evidence="4"/>
<dbReference type="InterPro" id="IPR036291">
    <property type="entry name" value="NAD(P)-bd_dom_sf"/>
</dbReference>
<dbReference type="Pfam" id="PF02737">
    <property type="entry name" value="3HCDH_N"/>
    <property type="match status" value="1"/>
</dbReference>
<comment type="catalytic activity">
    <reaction evidence="12">
        <text>a (3S)-3-hydroxyacyl-CoA + NAD(+) = a 3-oxoacyl-CoA + NADH + H(+)</text>
        <dbReference type="Rhea" id="RHEA:22432"/>
        <dbReference type="ChEBI" id="CHEBI:15378"/>
        <dbReference type="ChEBI" id="CHEBI:57318"/>
        <dbReference type="ChEBI" id="CHEBI:57540"/>
        <dbReference type="ChEBI" id="CHEBI:57945"/>
        <dbReference type="ChEBI" id="CHEBI:90726"/>
        <dbReference type="EC" id="1.1.1.35"/>
    </reaction>
</comment>
<organism evidence="16 17">
    <name type="scientific">Novipirellula herctigrandis</name>
    <dbReference type="NCBI Taxonomy" id="2527986"/>
    <lineage>
        <taxon>Bacteria</taxon>
        <taxon>Pseudomonadati</taxon>
        <taxon>Planctomycetota</taxon>
        <taxon>Planctomycetia</taxon>
        <taxon>Pirellulales</taxon>
        <taxon>Pirellulaceae</taxon>
        <taxon>Novipirellula</taxon>
    </lineage>
</organism>
<dbReference type="SUPFAM" id="SSF52096">
    <property type="entry name" value="ClpP/crotonase"/>
    <property type="match status" value="1"/>
</dbReference>
<dbReference type="GO" id="GO:0004300">
    <property type="term" value="F:enoyl-CoA hydratase activity"/>
    <property type="evidence" value="ECO:0007669"/>
    <property type="project" value="UniProtKB-EC"/>
</dbReference>
<evidence type="ECO:0000256" key="8">
    <source>
        <dbReference type="ARBA" id="ARBA00023027"/>
    </source>
</evidence>
<dbReference type="InterPro" id="IPR050136">
    <property type="entry name" value="FA_oxidation_alpha_subunit"/>
</dbReference>
<keyword evidence="7" id="KW-0560">Oxidoreductase</keyword>
<evidence type="ECO:0000256" key="1">
    <source>
        <dbReference type="ARBA" id="ARBA00005005"/>
    </source>
</evidence>
<evidence type="ECO:0000256" key="2">
    <source>
        <dbReference type="ARBA" id="ARBA00007005"/>
    </source>
</evidence>
<evidence type="ECO:0000256" key="3">
    <source>
        <dbReference type="ARBA" id="ARBA00008750"/>
    </source>
</evidence>
<dbReference type="Pfam" id="PF00378">
    <property type="entry name" value="ECH_1"/>
    <property type="match status" value="1"/>
</dbReference>
<evidence type="ECO:0000259" key="15">
    <source>
        <dbReference type="Pfam" id="PF02737"/>
    </source>
</evidence>
<keyword evidence="5" id="KW-0276">Fatty acid metabolism</keyword>
<evidence type="ECO:0000313" key="16">
    <source>
        <dbReference type="EMBL" id="TWT78993.1"/>
    </source>
</evidence>
<dbReference type="Pfam" id="PF00725">
    <property type="entry name" value="3HCDH"/>
    <property type="match status" value="2"/>
</dbReference>
<evidence type="ECO:0000256" key="6">
    <source>
        <dbReference type="ARBA" id="ARBA00022963"/>
    </source>
</evidence>
<dbReference type="FunFam" id="3.90.226.10:FF:000011">
    <property type="entry name" value="Fatty acid oxidation complex subunit alpha"/>
    <property type="match status" value="1"/>
</dbReference>
<keyword evidence="8" id="KW-0520">NAD</keyword>
<dbReference type="GO" id="GO:0006635">
    <property type="term" value="P:fatty acid beta-oxidation"/>
    <property type="evidence" value="ECO:0007669"/>
    <property type="project" value="UniProtKB-UniPathway"/>
</dbReference>
<dbReference type="GO" id="GO:0016509">
    <property type="term" value="F:long-chain (3S)-3-hydroxyacyl-CoA dehydrogenase (NAD+) activity"/>
    <property type="evidence" value="ECO:0007669"/>
    <property type="project" value="TreeGrafter"/>
</dbReference>
<evidence type="ECO:0000313" key="17">
    <source>
        <dbReference type="Proteomes" id="UP000315010"/>
    </source>
</evidence>
<dbReference type="AlphaFoldDB" id="A0A5C5YWR4"/>
<evidence type="ECO:0000256" key="4">
    <source>
        <dbReference type="ARBA" id="ARBA00012076"/>
    </source>
</evidence>
<dbReference type="FunFam" id="3.40.50.720:FF:000009">
    <property type="entry name" value="Fatty oxidation complex, alpha subunit"/>
    <property type="match status" value="1"/>
</dbReference>
<comment type="pathway">
    <text evidence="1">Lipid metabolism; fatty acid beta-oxidation.</text>
</comment>
<dbReference type="UniPathway" id="UPA00659"/>
<dbReference type="SUPFAM" id="SSF48179">
    <property type="entry name" value="6-phosphogluconate dehydrogenase C-terminal domain-like"/>
    <property type="match status" value="2"/>
</dbReference>
<dbReference type="InterPro" id="IPR006108">
    <property type="entry name" value="3HC_DH_C"/>
</dbReference>
<feature type="domain" description="3-hydroxyacyl-CoA dehydrogenase C-terminal" evidence="14">
    <location>
        <begin position="637"/>
        <end position="719"/>
    </location>
</feature>
<dbReference type="OrthoDB" id="9771883at2"/>
<evidence type="ECO:0000256" key="10">
    <source>
        <dbReference type="ARBA" id="ARBA00023239"/>
    </source>
</evidence>
<dbReference type="EMBL" id="SJPJ01000001">
    <property type="protein sequence ID" value="TWT78993.1"/>
    <property type="molecule type" value="Genomic_DNA"/>
</dbReference>
<dbReference type="PROSITE" id="PS00067">
    <property type="entry name" value="3HCDH"/>
    <property type="match status" value="1"/>
</dbReference>
<dbReference type="GO" id="GO:0070403">
    <property type="term" value="F:NAD+ binding"/>
    <property type="evidence" value="ECO:0007669"/>
    <property type="project" value="InterPro"/>
</dbReference>
<evidence type="ECO:0000256" key="13">
    <source>
        <dbReference type="RuleBase" id="RU003707"/>
    </source>
</evidence>
<dbReference type="SUPFAM" id="SSF51735">
    <property type="entry name" value="NAD(P)-binding Rossmann-fold domains"/>
    <property type="match status" value="1"/>
</dbReference>
<dbReference type="Gene3D" id="3.40.50.720">
    <property type="entry name" value="NAD(P)-binding Rossmann-like Domain"/>
    <property type="match status" value="1"/>
</dbReference>
<evidence type="ECO:0000259" key="14">
    <source>
        <dbReference type="Pfam" id="PF00725"/>
    </source>
</evidence>
<dbReference type="RefSeq" id="WP_146394198.1">
    <property type="nucleotide sequence ID" value="NZ_SJPJ01000001.1"/>
</dbReference>
<dbReference type="Gene3D" id="3.90.226.10">
    <property type="entry name" value="2-enoyl-CoA Hydratase, Chain A, domain 1"/>
    <property type="match status" value="1"/>
</dbReference>
<protein>
    <recommendedName>
        <fullName evidence="4">enoyl-CoA hydratase</fullName>
        <ecNumber evidence="4">4.2.1.17</ecNumber>
    </recommendedName>
</protein>
<comment type="similarity">
    <text evidence="13">Belongs to the enoyl-CoA hydratase/isomerase family.</text>
</comment>
<keyword evidence="6" id="KW-0442">Lipid degradation</keyword>
<dbReference type="Proteomes" id="UP000315010">
    <property type="component" value="Unassembled WGS sequence"/>
</dbReference>
<evidence type="ECO:0000256" key="11">
    <source>
        <dbReference type="ARBA" id="ARBA00023268"/>
    </source>
</evidence>
<dbReference type="PANTHER" id="PTHR43612">
    <property type="entry name" value="TRIFUNCTIONAL ENZYME SUBUNIT ALPHA"/>
    <property type="match status" value="1"/>
</dbReference>
<dbReference type="InterPro" id="IPR008927">
    <property type="entry name" value="6-PGluconate_DH-like_C_sf"/>
</dbReference>
<evidence type="ECO:0000256" key="7">
    <source>
        <dbReference type="ARBA" id="ARBA00023002"/>
    </source>
</evidence>
<dbReference type="InterPro" id="IPR006180">
    <property type="entry name" value="3-OHacyl-CoA_DH_CS"/>
</dbReference>
<keyword evidence="17" id="KW-1185">Reference proteome</keyword>
<evidence type="ECO:0000256" key="9">
    <source>
        <dbReference type="ARBA" id="ARBA00023098"/>
    </source>
</evidence>
<reference evidence="16 17" key="1">
    <citation type="submission" date="2019-02" db="EMBL/GenBank/DDBJ databases">
        <title>Deep-cultivation of Planctomycetes and their phenomic and genomic characterization uncovers novel biology.</title>
        <authorList>
            <person name="Wiegand S."/>
            <person name="Jogler M."/>
            <person name="Boedeker C."/>
            <person name="Pinto D."/>
            <person name="Vollmers J."/>
            <person name="Rivas-Marin E."/>
            <person name="Kohn T."/>
            <person name="Peeters S.H."/>
            <person name="Heuer A."/>
            <person name="Rast P."/>
            <person name="Oberbeckmann S."/>
            <person name="Bunk B."/>
            <person name="Jeske O."/>
            <person name="Meyerdierks A."/>
            <person name="Storesund J.E."/>
            <person name="Kallscheuer N."/>
            <person name="Luecker S."/>
            <person name="Lage O.M."/>
            <person name="Pohl T."/>
            <person name="Merkel B.J."/>
            <person name="Hornburger P."/>
            <person name="Mueller R.-W."/>
            <person name="Bruemmer F."/>
            <person name="Labrenz M."/>
            <person name="Spormann A.M."/>
            <person name="Op Den Camp H."/>
            <person name="Overmann J."/>
            <person name="Amann R."/>
            <person name="Jetten M.S.M."/>
            <person name="Mascher T."/>
            <person name="Medema M.H."/>
            <person name="Devos D.P."/>
            <person name="Kaster A.-K."/>
            <person name="Ovreas L."/>
            <person name="Rohde M."/>
            <person name="Galperin M.Y."/>
            <person name="Jogler C."/>
        </authorList>
    </citation>
    <scope>NUCLEOTIDE SEQUENCE [LARGE SCALE GENOMIC DNA]</scope>
    <source>
        <strain evidence="16 17">CA13</strain>
    </source>
</reference>
<name>A0A5C5YWR4_9BACT</name>
<dbReference type="InterPro" id="IPR006176">
    <property type="entry name" value="3-OHacyl-CoA_DH_NAD-bd"/>
</dbReference>
<comment type="similarity">
    <text evidence="3">In the N-terminal section; belongs to the enoyl-CoA hydratase/isomerase family.</text>
</comment>
<dbReference type="PANTHER" id="PTHR43612:SF3">
    <property type="entry name" value="TRIFUNCTIONAL ENZYME SUBUNIT ALPHA, MITOCHONDRIAL"/>
    <property type="match status" value="1"/>
</dbReference>
<dbReference type="CDD" id="cd06558">
    <property type="entry name" value="crotonase-like"/>
    <property type="match status" value="1"/>
</dbReference>
<feature type="domain" description="3-hydroxyacyl-CoA dehydrogenase NAD binding" evidence="15">
    <location>
        <begin position="322"/>
        <end position="500"/>
    </location>
</feature>
<proteinExistence type="inferred from homology"/>
<comment type="similarity">
    <text evidence="2">In the central section; belongs to the 3-hydroxyacyl-CoA dehydrogenase family.</text>
</comment>
<keyword evidence="10" id="KW-0456">Lyase</keyword>
<accession>A0A5C5YWR4</accession>
<dbReference type="PROSITE" id="PS00166">
    <property type="entry name" value="ENOYL_COA_HYDRATASE"/>
    <property type="match status" value="1"/>
</dbReference>
<dbReference type="InterPro" id="IPR018376">
    <property type="entry name" value="Enoyl-CoA_hyd/isom_CS"/>
</dbReference>
<dbReference type="InterPro" id="IPR029045">
    <property type="entry name" value="ClpP/crotonase-like_dom_sf"/>
</dbReference>
<evidence type="ECO:0000256" key="12">
    <source>
        <dbReference type="ARBA" id="ARBA00049556"/>
    </source>
</evidence>
<dbReference type="InterPro" id="IPR001753">
    <property type="entry name" value="Enoyl-CoA_hydra/iso"/>
</dbReference>
<feature type="domain" description="3-hydroxyacyl-CoA dehydrogenase C-terminal" evidence="14">
    <location>
        <begin position="503"/>
        <end position="596"/>
    </location>
</feature>
<comment type="caution">
    <text evidence="16">The sequence shown here is derived from an EMBL/GenBank/DDBJ whole genome shotgun (WGS) entry which is preliminary data.</text>
</comment>